<dbReference type="Proteomes" id="UP000007305">
    <property type="component" value="Chromosome 8"/>
</dbReference>
<feature type="compositionally biased region" description="Basic residues" evidence="1">
    <location>
        <begin position="48"/>
        <end position="59"/>
    </location>
</feature>
<dbReference type="AlphaFoldDB" id="A0A804QYT8"/>
<feature type="compositionally biased region" description="Basic residues" evidence="1">
    <location>
        <begin position="92"/>
        <end position="130"/>
    </location>
</feature>
<keyword evidence="3" id="KW-1185">Reference proteome</keyword>
<dbReference type="Gramene" id="Zm00001eb364060_T003">
    <property type="protein sequence ID" value="Zm00001eb364060_P003"/>
    <property type="gene ID" value="Zm00001eb364060"/>
</dbReference>
<feature type="compositionally biased region" description="Basic and acidic residues" evidence="1">
    <location>
        <begin position="79"/>
        <end position="90"/>
    </location>
</feature>
<proteinExistence type="predicted"/>
<evidence type="ECO:0000313" key="2">
    <source>
        <dbReference type="EnsemblPlants" id="Zm00001eb364060_P003"/>
    </source>
</evidence>
<organism evidence="2 3">
    <name type="scientific">Zea mays</name>
    <name type="common">Maize</name>
    <dbReference type="NCBI Taxonomy" id="4577"/>
    <lineage>
        <taxon>Eukaryota</taxon>
        <taxon>Viridiplantae</taxon>
        <taxon>Streptophyta</taxon>
        <taxon>Embryophyta</taxon>
        <taxon>Tracheophyta</taxon>
        <taxon>Spermatophyta</taxon>
        <taxon>Magnoliopsida</taxon>
        <taxon>Liliopsida</taxon>
        <taxon>Poales</taxon>
        <taxon>Poaceae</taxon>
        <taxon>PACMAD clade</taxon>
        <taxon>Panicoideae</taxon>
        <taxon>Andropogonodae</taxon>
        <taxon>Andropogoneae</taxon>
        <taxon>Tripsacinae</taxon>
        <taxon>Zea</taxon>
    </lineage>
</organism>
<evidence type="ECO:0000313" key="3">
    <source>
        <dbReference type="Proteomes" id="UP000007305"/>
    </source>
</evidence>
<feature type="region of interest" description="Disordered" evidence="1">
    <location>
        <begin position="312"/>
        <end position="365"/>
    </location>
</feature>
<accession>A0A804QYT8</accession>
<protein>
    <submittedName>
        <fullName evidence="2">Uncharacterized protein</fullName>
    </submittedName>
</protein>
<sequence length="402" mass="42923">CVRDADQAAGGAVAGDAGGGDTRRPLLPLQPGPEHRRHRADRVLLQGGRRRRRRRSQRLRRAEGVAGEGARSLLPARRAAGDLGRREAGRGLHGRGRRVRGGRRGLRHGGHRRRHRARPLRARQARVQRPRRQEHTRDAAACSPGDQVQVRRLRAGAGHQPLHVRRRRRHAVRQLVGRDGGGGAGGPRVHHVRGAGRVRVERAHAGAGDAGVSPEQAAVRGGRAAEVLAAAPRGVLRQRHRADQRGVPRGGAGALAAARCAAGARRRGGRDGRLHAVRGGLLRGDARAAVAGVDAAHHGVVAAAVPRGRLRVGPARGVRPRGAPREGGGALPAVRGGGGRRRRRPRPAGAAARGHGRVPAARGRGDRGLKWRTQCLLACIRKCYLSTCYLCFFFSDLKICLC</sequence>
<gene>
    <name evidence="2" type="primary">LOC111589918</name>
</gene>
<feature type="compositionally biased region" description="Low complexity" evidence="1">
    <location>
        <begin position="347"/>
        <end position="362"/>
    </location>
</feature>
<reference evidence="2" key="3">
    <citation type="submission" date="2021-05" db="UniProtKB">
        <authorList>
            <consortium name="EnsemblPlants"/>
        </authorList>
    </citation>
    <scope>IDENTIFICATION</scope>
    <source>
        <strain evidence="2">cv. B73</strain>
    </source>
</reference>
<name>A0A804QYT8_MAIZE</name>
<feature type="compositionally biased region" description="Low complexity" evidence="1">
    <location>
        <begin position="312"/>
        <end position="321"/>
    </location>
</feature>
<reference evidence="3" key="1">
    <citation type="journal article" date="2009" name="Science">
        <title>The B73 maize genome: complexity, diversity, and dynamics.</title>
        <authorList>
            <person name="Schnable P.S."/>
            <person name="Ware D."/>
            <person name="Fulton R.S."/>
            <person name="Stein J.C."/>
            <person name="Wei F."/>
            <person name="Pasternak S."/>
            <person name="Liang C."/>
            <person name="Zhang J."/>
            <person name="Fulton L."/>
            <person name="Graves T.A."/>
            <person name="Minx P."/>
            <person name="Reily A.D."/>
            <person name="Courtney L."/>
            <person name="Kruchowski S.S."/>
            <person name="Tomlinson C."/>
            <person name="Strong C."/>
            <person name="Delehaunty K."/>
            <person name="Fronick C."/>
            <person name="Courtney B."/>
            <person name="Rock S.M."/>
            <person name="Belter E."/>
            <person name="Du F."/>
            <person name="Kim K."/>
            <person name="Abbott R.M."/>
            <person name="Cotton M."/>
            <person name="Levy A."/>
            <person name="Marchetto P."/>
            <person name="Ochoa K."/>
            <person name="Jackson S.M."/>
            <person name="Gillam B."/>
            <person name="Chen W."/>
            <person name="Yan L."/>
            <person name="Higginbotham J."/>
            <person name="Cardenas M."/>
            <person name="Waligorski J."/>
            <person name="Applebaum E."/>
            <person name="Phelps L."/>
            <person name="Falcone J."/>
            <person name="Kanchi K."/>
            <person name="Thane T."/>
            <person name="Scimone A."/>
            <person name="Thane N."/>
            <person name="Henke J."/>
            <person name="Wang T."/>
            <person name="Ruppert J."/>
            <person name="Shah N."/>
            <person name="Rotter K."/>
            <person name="Hodges J."/>
            <person name="Ingenthron E."/>
            <person name="Cordes M."/>
            <person name="Kohlberg S."/>
            <person name="Sgro J."/>
            <person name="Delgado B."/>
            <person name="Mead K."/>
            <person name="Chinwalla A."/>
            <person name="Leonard S."/>
            <person name="Crouse K."/>
            <person name="Collura K."/>
            <person name="Kudrna D."/>
            <person name="Currie J."/>
            <person name="He R."/>
            <person name="Angelova A."/>
            <person name="Rajasekar S."/>
            <person name="Mueller T."/>
            <person name="Lomeli R."/>
            <person name="Scara G."/>
            <person name="Ko A."/>
            <person name="Delaney K."/>
            <person name="Wissotski M."/>
            <person name="Lopez G."/>
            <person name="Campos D."/>
            <person name="Braidotti M."/>
            <person name="Ashley E."/>
            <person name="Golser W."/>
            <person name="Kim H."/>
            <person name="Lee S."/>
            <person name="Lin J."/>
            <person name="Dujmic Z."/>
            <person name="Kim W."/>
            <person name="Talag J."/>
            <person name="Zuccolo A."/>
            <person name="Fan C."/>
            <person name="Sebastian A."/>
            <person name="Kramer M."/>
            <person name="Spiegel L."/>
            <person name="Nascimento L."/>
            <person name="Zutavern T."/>
            <person name="Miller B."/>
            <person name="Ambroise C."/>
            <person name="Muller S."/>
            <person name="Spooner W."/>
            <person name="Narechania A."/>
            <person name="Ren L."/>
            <person name="Wei S."/>
            <person name="Kumari S."/>
            <person name="Faga B."/>
            <person name="Levy M.J."/>
            <person name="McMahan L."/>
            <person name="Van Buren P."/>
            <person name="Vaughn M.W."/>
            <person name="Ying K."/>
            <person name="Yeh C.-T."/>
            <person name="Emrich S.J."/>
            <person name="Jia Y."/>
            <person name="Kalyanaraman A."/>
            <person name="Hsia A.-P."/>
            <person name="Barbazuk W.B."/>
            <person name="Baucom R.S."/>
            <person name="Brutnell T.P."/>
            <person name="Carpita N.C."/>
            <person name="Chaparro C."/>
            <person name="Chia J.-M."/>
            <person name="Deragon J.-M."/>
            <person name="Estill J.C."/>
            <person name="Fu Y."/>
            <person name="Jeddeloh J.A."/>
            <person name="Han Y."/>
            <person name="Lee H."/>
            <person name="Li P."/>
            <person name="Lisch D.R."/>
            <person name="Liu S."/>
            <person name="Liu Z."/>
            <person name="Nagel D.H."/>
            <person name="McCann M.C."/>
            <person name="SanMiguel P."/>
            <person name="Myers A.M."/>
            <person name="Nettleton D."/>
            <person name="Nguyen J."/>
            <person name="Penning B.W."/>
            <person name="Ponnala L."/>
            <person name="Schneider K.L."/>
            <person name="Schwartz D.C."/>
            <person name="Sharma A."/>
            <person name="Soderlund C."/>
            <person name="Springer N.M."/>
            <person name="Sun Q."/>
            <person name="Wang H."/>
            <person name="Waterman M."/>
            <person name="Westerman R."/>
            <person name="Wolfgruber T.K."/>
            <person name="Yang L."/>
            <person name="Yu Y."/>
            <person name="Zhang L."/>
            <person name="Zhou S."/>
            <person name="Zhu Q."/>
            <person name="Bennetzen J.L."/>
            <person name="Dawe R.K."/>
            <person name="Jiang J."/>
            <person name="Jiang N."/>
            <person name="Presting G.G."/>
            <person name="Wessler S.R."/>
            <person name="Aluru S."/>
            <person name="Martienssen R.A."/>
            <person name="Clifton S.W."/>
            <person name="McCombie W.R."/>
            <person name="Wing R.A."/>
            <person name="Wilson R.K."/>
        </authorList>
    </citation>
    <scope>NUCLEOTIDE SEQUENCE [LARGE SCALE GENOMIC DNA]</scope>
    <source>
        <strain evidence="3">cv. B73</strain>
    </source>
</reference>
<feature type="region of interest" description="Disordered" evidence="1">
    <location>
        <begin position="1"/>
        <end position="146"/>
    </location>
</feature>
<reference evidence="2" key="2">
    <citation type="submission" date="2019-07" db="EMBL/GenBank/DDBJ databases">
        <authorList>
            <person name="Seetharam A."/>
            <person name="Woodhouse M."/>
            <person name="Cannon E."/>
        </authorList>
    </citation>
    <scope>NUCLEOTIDE SEQUENCE [LARGE SCALE GENOMIC DNA]</scope>
    <source>
        <strain evidence="2">cv. B73</strain>
    </source>
</reference>
<dbReference type="EnsemblPlants" id="Zm00001eb364060_T003">
    <property type="protein sequence ID" value="Zm00001eb364060_P003"/>
    <property type="gene ID" value="Zm00001eb364060"/>
</dbReference>
<evidence type="ECO:0000256" key="1">
    <source>
        <dbReference type="SAM" id="MobiDB-lite"/>
    </source>
</evidence>